<dbReference type="GO" id="GO:1904462">
    <property type="term" value="P:ergosteryl 3-beta-D-glucoside catabolic process"/>
    <property type="evidence" value="ECO:0007669"/>
    <property type="project" value="TreeGrafter"/>
</dbReference>
<keyword evidence="8" id="KW-1185">Reference proteome</keyword>
<proteinExistence type="inferred from homology"/>
<evidence type="ECO:0000313" key="7">
    <source>
        <dbReference type="EMBL" id="EKM76266.1"/>
    </source>
</evidence>
<evidence type="ECO:0000256" key="4">
    <source>
        <dbReference type="SAM" id="MobiDB-lite"/>
    </source>
</evidence>
<dbReference type="RefSeq" id="XP_007332999.1">
    <property type="nucleotide sequence ID" value="XM_007332937.1"/>
</dbReference>
<dbReference type="OMA" id="AACRYFA"/>
<evidence type="ECO:0000313" key="8">
    <source>
        <dbReference type="Proteomes" id="UP000008493"/>
    </source>
</evidence>
<dbReference type="OrthoDB" id="9971853at2759"/>
<feature type="domain" description="Glycoside hydrolase family 5 C-terminal" evidence="6">
    <location>
        <begin position="760"/>
        <end position="827"/>
    </location>
</feature>
<dbReference type="eggNOG" id="ENOG502QPU8">
    <property type="taxonomic scope" value="Eukaryota"/>
</dbReference>
<feature type="compositionally biased region" description="Low complexity" evidence="4">
    <location>
        <begin position="708"/>
        <end position="723"/>
    </location>
</feature>
<dbReference type="HOGENOM" id="CLU_009024_0_0_1"/>
<dbReference type="GO" id="GO:0050295">
    <property type="term" value="F:steryl-beta-glucosidase activity"/>
    <property type="evidence" value="ECO:0007669"/>
    <property type="project" value="TreeGrafter"/>
</dbReference>
<dbReference type="SUPFAM" id="SSF51445">
    <property type="entry name" value="(Trans)glycosidases"/>
    <property type="match status" value="1"/>
</dbReference>
<evidence type="ECO:0000256" key="1">
    <source>
        <dbReference type="ARBA" id="ARBA00005641"/>
    </source>
</evidence>
<dbReference type="Pfam" id="PF18564">
    <property type="entry name" value="Glyco_hydro_5_C"/>
    <property type="match status" value="1"/>
</dbReference>
<reference evidence="8" key="1">
    <citation type="journal article" date="2012" name="Proc. Natl. Acad. Sci. U.S.A.">
        <title>Genome sequence of the button mushroom Agaricus bisporus reveals mechanisms governing adaptation to a humic-rich ecological niche.</title>
        <authorList>
            <person name="Morin E."/>
            <person name="Kohler A."/>
            <person name="Baker A.R."/>
            <person name="Foulongne-Oriol M."/>
            <person name="Lombard V."/>
            <person name="Nagy L.G."/>
            <person name="Ohm R.A."/>
            <person name="Patyshakuliyeva A."/>
            <person name="Brun A."/>
            <person name="Aerts A.L."/>
            <person name="Bailey A.M."/>
            <person name="Billette C."/>
            <person name="Coutinho P.M."/>
            <person name="Deakin G."/>
            <person name="Doddapaneni H."/>
            <person name="Floudas D."/>
            <person name="Grimwood J."/>
            <person name="Hilden K."/>
            <person name="Kuees U."/>
            <person name="LaButti K.M."/>
            <person name="Lapidus A."/>
            <person name="Lindquist E.A."/>
            <person name="Lucas S.M."/>
            <person name="Murat C."/>
            <person name="Riley R.W."/>
            <person name="Salamov A.A."/>
            <person name="Schmutz J."/>
            <person name="Subramanian V."/>
            <person name="Woesten H.A.B."/>
            <person name="Xu J."/>
            <person name="Eastwood D.C."/>
            <person name="Foster G.D."/>
            <person name="Sonnenberg A.S."/>
            <person name="Cullen D."/>
            <person name="de Vries R.P."/>
            <person name="Lundell T."/>
            <person name="Hibbett D.S."/>
            <person name="Henrissat B."/>
            <person name="Burton K.S."/>
            <person name="Kerrigan R.W."/>
            <person name="Challen M.P."/>
            <person name="Grigoriev I.V."/>
            <person name="Martin F."/>
        </authorList>
    </citation>
    <scope>NUCLEOTIDE SEQUENCE [LARGE SCALE GENOMIC DNA]</scope>
    <source>
        <strain evidence="8">JB137-S8 / ATCC MYA-4627 / FGSC 10392</strain>
    </source>
</reference>
<sequence>MSSPDADLLSTAQFSFVDCHGRKIFLRGVNLSGSSKSPLDQPSHLLSHFWETAEAGGESFIGQPLNLEDGSADEHLARLRGWGFNLLRFPVTWEALERAGPKKYDYEYMDYIVRVLVKCKQYGFRVYMDPHQDTWSRFSGGSGAPFWTLPACGIDPYHISATQAALLHSEYPLPHNADPSTFPAMIWGTNYGRLFSLTLFTLFFAGRTFAPNCIIDDMNIQDYLQSHYISAFGELADRIRQADEEEGTGLRDACIIGWDTLNEPAEGLVSWDDLNKLPMKQGTTLKKGTTPTPAQSLRLGMGQPQTVECWDFGTFGPKRTGTVDVNPKGRKVWAEIDQCNGGELPDGTHPRWGWKRDISKWPLGTCVWALHGVWDIQSGYMLQPDYFKYHPTTGIEVEFMTDFWLPHFKAYGERIRSSHPNAILFVQPPVFALPPRVDEEILKGRCAYTGHYYDGLTLITKHWNWFNADSLGVLRGKYRYPLQAVKIGEKAIRKSLMEQIAMLKDDARLISTPCSLLPSTSPHNQYPTVIGEIGTPFDMDDKHAYFESKGDYKNQEKALDASLNACDGSNNVAYTVWTYIARGHSHQWGDAWNGEDLSLWSCDDMRCTYGNGDAGDAGCGGVSNGVESGLRARAKRWSGSEKAREAERKAKSESQARLLSGGGGRSTALLESANASMLSLNTISTRGTNLVPPLPGAGDEQEQLPTAPSILPTTSETSETSTATIISPSSSSLLLSSACHDDDPFDFLTDGARAVRAFCRPRPVKVLGEVVDTRFDIGKAEFKCVIRVPPSTSITSRNGQDEITTEFFIPLVHFASHKLLENSKVRWYGDVKMKKDKTMEMDPPKEYGYRSAEEDEMEEGRAVKKRVLEGIEDREDLFDIEVKVSHGRWNIKGQTLYWSYNQNLEVEEEMVIEVKRRGGAIKVRQGGWVEVPDTASLRERKKSWLCDCTDGCIIM</sequence>
<dbReference type="PANTHER" id="PTHR31308">
    <property type="match status" value="1"/>
</dbReference>
<dbReference type="Pfam" id="PF00150">
    <property type="entry name" value="Cellulase"/>
    <property type="match status" value="1"/>
</dbReference>
<name>K5WLT5_AGABU</name>
<dbReference type="InterPro" id="IPR052066">
    <property type="entry name" value="Glycosphingolipid_Hydrolases"/>
</dbReference>
<feature type="region of interest" description="Disordered" evidence="4">
    <location>
        <begin position="689"/>
        <end position="723"/>
    </location>
</feature>
<feature type="domain" description="Glycoside hydrolase family 5" evidence="5">
    <location>
        <begin position="71"/>
        <end position="135"/>
    </location>
</feature>
<evidence type="ECO:0000259" key="5">
    <source>
        <dbReference type="Pfam" id="PF00150"/>
    </source>
</evidence>
<keyword evidence="3" id="KW-0326">Glycosidase</keyword>
<accession>K5WLT5</accession>
<dbReference type="InParanoid" id="K5WLT5"/>
<evidence type="ECO:0008006" key="9">
    <source>
        <dbReference type="Google" id="ProtNLM"/>
    </source>
</evidence>
<protein>
    <recommendedName>
        <fullName evidence="9">Glycoside hydrolase family 5 domain-containing protein</fullName>
    </recommendedName>
</protein>
<evidence type="ECO:0000256" key="2">
    <source>
        <dbReference type="ARBA" id="ARBA00022801"/>
    </source>
</evidence>
<gene>
    <name evidence="7" type="ORF">AGABI1DRAFT_122667</name>
</gene>
<dbReference type="EMBL" id="JH971403">
    <property type="protein sequence ID" value="EKM76266.1"/>
    <property type="molecule type" value="Genomic_DNA"/>
</dbReference>
<keyword evidence="2" id="KW-0378">Hydrolase</keyword>
<dbReference type="Gene3D" id="3.20.20.80">
    <property type="entry name" value="Glycosidases"/>
    <property type="match status" value="2"/>
</dbReference>
<dbReference type="Proteomes" id="UP000008493">
    <property type="component" value="Unassembled WGS sequence"/>
</dbReference>
<organism evidence="7 8">
    <name type="scientific">Agaricus bisporus var. burnettii (strain JB137-S8 / ATCC MYA-4627 / FGSC 10392)</name>
    <name type="common">White button mushroom</name>
    <dbReference type="NCBI Taxonomy" id="597362"/>
    <lineage>
        <taxon>Eukaryota</taxon>
        <taxon>Fungi</taxon>
        <taxon>Dikarya</taxon>
        <taxon>Basidiomycota</taxon>
        <taxon>Agaricomycotina</taxon>
        <taxon>Agaricomycetes</taxon>
        <taxon>Agaricomycetidae</taxon>
        <taxon>Agaricales</taxon>
        <taxon>Agaricineae</taxon>
        <taxon>Agaricaceae</taxon>
        <taxon>Agaricus</taxon>
    </lineage>
</organism>
<evidence type="ECO:0000259" key="6">
    <source>
        <dbReference type="Pfam" id="PF18564"/>
    </source>
</evidence>
<dbReference type="KEGG" id="abp:AGABI1DRAFT122667"/>
<evidence type="ECO:0000256" key="3">
    <source>
        <dbReference type="ARBA" id="ARBA00023295"/>
    </source>
</evidence>
<dbReference type="InterPro" id="IPR017853">
    <property type="entry name" value="GH"/>
</dbReference>
<feature type="region of interest" description="Disordered" evidence="4">
    <location>
        <begin position="633"/>
        <end position="664"/>
    </location>
</feature>
<dbReference type="GO" id="GO:0000272">
    <property type="term" value="P:polysaccharide catabolic process"/>
    <property type="evidence" value="ECO:0007669"/>
    <property type="project" value="InterPro"/>
</dbReference>
<dbReference type="AlphaFoldDB" id="K5WLT5"/>
<dbReference type="PANTHER" id="PTHR31308:SF6">
    <property type="entry name" value="GLYCOSIDE HYDROLASE FAMILY 5 C-TERMINAL DOMAIN-CONTAINING PROTEIN"/>
    <property type="match status" value="1"/>
</dbReference>
<dbReference type="InterPro" id="IPR041036">
    <property type="entry name" value="GH5_C"/>
</dbReference>
<dbReference type="GeneID" id="18825917"/>
<comment type="similarity">
    <text evidence="1">Belongs to the glycosyl hydrolase 5 (cellulase A) family.</text>
</comment>
<dbReference type="InterPro" id="IPR001547">
    <property type="entry name" value="Glyco_hydro_5"/>
</dbReference>
<feature type="compositionally biased region" description="Basic and acidic residues" evidence="4">
    <location>
        <begin position="638"/>
        <end position="654"/>
    </location>
</feature>